<dbReference type="Proteomes" id="UP000091857">
    <property type="component" value="Chromosome 5"/>
</dbReference>
<protein>
    <submittedName>
        <fullName evidence="1">Uncharacterized protein</fullName>
    </submittedName>
</protein>
<evidence type="ECO:0000313" key="1">
    <source>
        <dbReference type="EMBL" id="KAG8655062.1"/>
    </source>
</evidence>
<sequence length="142" mass="16782">MIVCNSSLVEFWYNTSYRSIVQMTLFEALYGILPPIYIPYIFNDFNVAAIGIFMRDRKTTAALLKQHLNKAAHRMKQFADRKGTERSFQVGDKVFLKLKPYNVIPYPQGILERRMVKRKNKRLHPFPCFCSLRKRNILKGKY</sequence>
<accession>A0ACB7HRD3</accession>
<reference evidence="2" key="1">
    <citation type="journal article" date="2016" name="Nat. Biotechnol.">
        <title>Sequencing wild and cultivated cassava and related species reveals extensive interspecific hybridization and genetic diversity.</title>
        <authorList>
            <person name="Bredeson J.V."/>
            <person name="Lyons J.B."/>
            <person name="Prochnik S.E."/>
            <person name="Wu G.A."/>
            <person name="Ha C.M."/>
            <person name="Edsinger-Gonzales E."/>
            <person name="Grimwood J."/>
            <person name="Schmutz J."/>
            <person name="Rabbi I.Y."/>
            <person name="Egesi C."/>
            <person name="Nauluvula P."/>
            <person name="Lebot V."/>
            <person name="Ndunguru J."/>
            <person name="Mkamilo G."/>
            <person name="Bart R.S."/>
            <person name="Setter T.L."/>
            <person name="Gleadow R.M."/>
            <person name="Kulakow P."/>
            <person name="Ferguson M.E."/>
            <person name="Rounsley S."/>
            <person name="Rokhsar D.S."/>
        </authorList>
    </citation>
    <scope>NUCLEOTIDE SEQUENCE [LARGE SCALE GENOMIC DNA]</scope>
    <source>
        <strain evidence="2">cv. AM560-2</strain>
    </source>
</reference>
<evidence type="ECO:0000313" key="2">
    <source>
        <dbReference type="Proteomes" id="UP000091857"/>
    </source>
</evidence>
<organism evidence="1 2">
    <name type="scientific">Manihot esculenta</name>
    <name type="common">Cassava</name>
    <name type="synonym">Jatropha manihot</name>
    <dbReference type="NCBI Taxonomy" id="3983"/>
    <lineage>
        <taxon>Eukaryota</taxon>
        <taxon>Viridiplantae</taxon>
        <taxon>Streptophyta</taxon>
        <taxon>Embryophyta</taxon>
        <taxon>Tracheophyta</taxon>
        <taxon>Spermatophyta</taxon>
        <taxon>Magnoliopsida</taxon>
        <taxon>eudicotyledons</taxon>
        <taxon>Gunneridae</taxon>
        <taxon>Pentapetalae</taxon>
        <taxon>rosids</taxon>
        <taxon>fabids</taxon>
        <taxon>Malpighiales</taxon>
        <taxon>Euphorbiaceae</taxon>
        <taxon>Crotonoideae</taxon>
        <taxon>Manihoteae</taxon>
        <taxon>Manihot</taxon>
    </lineage>
</organism>
<gene>
    <name evidence="1" type="ORF">MANES_05G208350v8</name>
</gene>
<name>A0ACB7HRD3_MANES</name>
<comment type="caution">
    <text evidence="1">The sequence shown here is derived from an EMBL/GenBank/DDBJ whole genome shotgun (WGS) entry which is preliminary data.</text>
</comment>
<keyword evidence="2" id="KW-1185">Reference proteome</keyword>
<dbReference type="EMBL" id="CM004391">
    <property type="protein sequence ID" value="KAG8655062.1"/>
    <property type="molecule type" value="Genomic_DNA"/>
</dbReference>
<proteinExistence type="predicted"/>